<evidence type="ECO:0000313" key="2">
    <source>
        <dbReference type="Proteomes" id="UP001139981"/>
    </source>
</evidence>
<feature type="non-terminal residue" evidence="1">
    <location>
        <position position="326"/>
    </location>
</feature>
<reference evidence="1" key="1">
    <citation type="submission" date="2022-07" db="EMBL/GenBank/DDBJ databases">
        <title>Phylogenomic reconstructions and comparative analyses of Kickxellomycotina fungi.</title>
        <authorList>
            <person name="Reynolds N.K."/>
            <person name="Stajich J.E."/>
            <person name="Barry K."/>
            <person name="Grigoriev I.V."/>
            <person name="Crous P."/>
            <person name="Smith M.E."/>
        </authorList>
    </citation>
    <scope>NUCLEOTIDE SEQUENCE</scope>
    <source>
        <strain evidence="1">CBS 190363</strain>
    </source>
</reference>
<evidence type="ECO:0000313" key="1">
    <source>
        <dbReference type="EMBL" id="KAJ2879424.1"/>
    </source>
</evidence>
<dbReference type="Proteomes" id="UP001139981">
    <property type="component" value="Unassembled WGS sequence"/>
</dbReference>
<accession>A0ACC1LTU5</accession>
<protein>
    <submittedName>
        <fullName evidence="1">Uncharacterized protein</fullName>
    </submittedName>
</protein>
<gene>
    <name evidence="1" type="ORF">IWW38_006120</name>
</gene>
<name>A0ACC1LTU5_9FUNG</name>
<keyword evidence="2" id="KW-1185">Reference proteome</keyword>
<proteinExistence type="predicted"/>
<comment type="caution">
    <text evidence="1">The sequence shown here is derived from an EMBL/GenBank/DDBJ whole genome shotgun (WGS) entry which is preliminary data.</text>
</comment>
<dbReference type="EMBL" id="JANBVB010003315">
    <property type="protein sequence ID" value="KAJ2879424.1"/>
    <property type="molecule type" value="Genomic_DNA"/>
</dbReference>
<feature type="non-terminal residue" evidence="1">
    <location>
        <position position="1"/>
    </location>
</feature>
<sequence length="326" mass="36279">NKRAELVSAFVELLAAFEFDPLPASTHSGLLLAPERPIRTPQNTRPSMKEIDDDAPSLKFVHNSWFFEGARRLQTRYVRENTDATVETVTLGNEGNLGERPNPYYCRNEDVAVDHMRAVISPRVQRFLSRLKPNATYRYIDGIPTKHADAFMLVTATNSAGVRVCGSMAIEAKKPYSADKQPHSVSAKTPRWVRLSGMHSESFGKKLLYQVRKYAGEGSRTAPEEVQGTISPDFVVVTDVNSAWVAKFETESGDLRRTEASPPDNPPARSQTRARVLTQNNATVVSVSNRFDIESNDPHFAFAFVYPLIQLINDMESSTSGYALAP</sequence>
<organism evidence="1 2">
    <name type="scientific">Coemansia aciculifera</name>
    <dbReference type="NCBI Taxonomy" id="417176"/>
    <lineage>
        <taxon>Eukaryota</taxon>
        <taxon>Fungi</taxon>
        <taxon>Fungi incertae sedis</taxon>
        <taxon>Zoopagomycota</taxon>
        <taxon>Kickxellomycotina</taxon>
        <taxon>Kickxellomycetes</taxon>
        <taxon>Kickxellales</taxon>
        <taxon>Kickxellaceae</taxon>
        <taxon>Coemansia</taxon>
    </lineage>
</organism>